<dbReference type="PANTHER" id="PTHR43833:SF9">
    <property type="entry name" value="POTASSIUM CHANNEL PROTEIN YUGO-RELATED"/>
    <property type="match status" value="1"/>
</dbReference>
<dbReference type="SUPFAM" id="SSF81324">
    <property type="entry name" value="Voltage-gated potassium channels"/>
    <property type="match status" value="1"/>
</dbReference>
<dbReference type="InterPro" id="IPR003148">
    <property type="entry name" value="RCK_N"/>
</dbReference>
<protein>
    <submittedName>
        <fullName evidence="4">Potassium channel protein</fullName>
    </submittedName>
</protein>
<dbReference type="Gene3D" id="3.40.50.720">
    <property type="entry name" value="NAD(P)-binding Rossmann-like Domain"/>
    <property type="match status" value="1"/>
</dbReference>
<dbReference type="PROSITE" id="PS51201">
    <property type="entry name" value="RCK_N"/>
    <property type="match status" value="1"/>
</dbReference>
<dbReference type="Pfam" id="PF02254">
    <property type="entry name" value="TrkA_N"/>
    <property type="match status" value="1"/>
</dbReference>
<keyword evidence="4" id="KW-0813">Transport</keyword>
<name>A0ABP9D966_9BACT</name>
<evidence type="ECO:0000256" key="1">
    <source>
        <dbReference type="ARBA" id="ARBA00004651"/>
    </source>
</evidence>
<keyword evidence="5" id="KW-1185">Reference proteome</keyword>
<evidence type="ECO:0000259" key="3">
    <source>
        <dbReference type="PROSITE" id="PS51201"/>
    </source>
</evidence>
<keyword evidence="2" id="KW-0812">Transmembrane</keyword>
<dbReference type="RefSeq" id="WP_345371585.1">
    <property type="nucleotide sequence ID" value="NZ_BAABJX010000032.1"/>
</dbReference>
<dbReference type="InterPro" id="IPR036291">
    <property type="entry name" value="NAD(P)-bd_dom_sf"/>
</dbReference>
<reference evidence="5" key="1">
    <citation type="journal article" date="2019" name="Int. J. Syst. Evol. Microbiol.">
        <title>The Global Catalogue of Microorganisms (GCM) 10K type strain sequencing project: providing services to taxonomists for standard genome sequencing and annotation.</title>
        <authorList>
            <consortium name="The Broad Institute Genomics Platform"/>
            <consortium name="The Broad Institute Genome Sequencing Center for Infectious Disease"/>
            <person name="Wu L."/>
            <person name="Ma J."/>
        </authorList>
    </citation>
    <scope>NUCLEOTIDE SEQUENCE [LARGE SCALE GENOMIC DNA]</scope>
    <source>
        <strain evidence="5">JCM 18326</strain>
    </source>
</reference>
<dbReference type="InterPro" id="IPR013099">
    <property type="entry name" value="K_chnl_dom"/>
</dbReference>
<evidence type="ECO:0000256" key="2">
    <source>
        <dbReference type="SAM" id="Phobius"/>
    </source>
</evidence>
<proteinExistence type="predicted"/>
<keyword evidence="2" id="KW-1133">Transmembrane helix</keyword>
<dbReference type="Gene3D" id="1.10.287.70">
    <property type="match status" value="1"/>
</dbReference>
<comment type="subcellular location">
    <subcellularLocation>
        <location evidence="1">Cell membrane</location>
        <topology evidence="1">Multi-pass membrane protein</topology>
    </subcellularLocation>
</comment>
<dbReference type="Pfam" id="PF07885">
    <property type="entry name" value="Ion_trans_2"/>
    <property type="match status" value="1"/>
</dbReference>
<dbReference type="GO" id="GO:0034220">
    <property type="term" value="P:monoatomic ion transmembrane transport"/>
    <property type="evidence" value="ECO:0007669"/>
    <property type="project" value="UniProtKB-KW"/>
</dbReference>
<dbReference type="Proteomes" id="UP001500298">
    <property type="component" value="Unassembled WGS sequence"/>
</dbReference>
<dbReference type="SUPFAM" id="SSF51735">
    <property type="entry name" value="NAD(P)-binding Rossmann-fold domains"/>
    <property type="match status" value="1"/>
</dbReference>
<comment type="caution">
    <text evidence="4">The sequence shown here is derived from an EMBL/GenBank/DDBJ whole genome shotgun (WGS) entry which is preliminary data.</text>
</comment>
<dbReference type="PANTHER" id="PTHR43833">
    <property type="entry name" value="POTASSIUM CHANNEL PROTEIN 2-RELATED-RELATED"/>
    <property type="match status" value="1"/>
</dbReference>
<evidence type="ECO:0000313" key="5">
    <source>
        <dbReference type="Proteomes" id="UP001500298"/>
    </source>
</evidence>
<feature type="domain" description="RCK N-terminal" evidence="3">
    <location>
        <begin position="118"/>
        <end position="237"/>
    </location>
</feature>
<keyword evidence="4" id="KW-0406">Ion transport</keyword>
<accession>A0ABP9D966</accession>
<evidence type="ECO:0000313" key="4">
    <source>
        <dbReference type="EMBL" id="GAA4835570.1"/>
    </source>
</evidence>
<feature type="transmembrane region" description="Helical" evidence="2">
    <location>
        <begin position="72"/>
        <end position="97"/>
    </location>
</feature>
<keyword evidence="2" id="KW-0472">Membrane</keyword>
<gene>
    <name evidence="4" type="ORF">GCM10023331_21040</name>
</gene>
<organism evidence="4 5">
    <name type="scientific">Algivirga pacifica</name>
    <dbReference type="NCBI Taxonomy" id="1162670"/>
    <lineage>
        <taxon>Bacteria</taxon>
        <taxon>Pseudomonadati</taxon>
        <taxon>Bacteroidota</taxon>
        <taxon>Cytophagia</taxon>
        <taxon>Cytophagales</taxon>
        <taxon>Flammeovirgaceae</taxon>
        <taxon>Algivirga</taxon>
    </lineage>
</organism>
<sequence>MTTEASFKIIYQRIIRTLFFLLTIIVIGSGGYLLLAPEKATVLDAVYMTAITLTTIGYEEVIDLSDNPAGRIYTIVLAFTGIGIYTYLATNLAALMVEGELRNIFLQRRMNRMINKLENHFLICGTGRVGLQVMHELNATERSFVFADINEHKVNKLRDEFRNHPGIAGNCTHNSILESMGIHQAKGIFVCTNDDNVNLVICLSARQLNPNIRIISSCKSPDFEQKIEAVGANRVISPYEIGGIRMANDMFKPDFVDFLDRMRSESSYNIRLEEIHISNKFETTTLGDILSDHFEYTMVLAVRIEDSWHFAPKKHTLMKGANLIVVMTSPQERKRLKELLQE</sequence>
<dbReference type="InterPro" id="IPR050721">
    <property type="entry name" value="Trk_Ktr_HKT_K-transport"/>
</dbReference>
<dbReference type="EMBL" id="BAABJX010000032">
    <property type="protein sequence ID" value="GAA4835570.1"/>
    <property type="molecule type" value="Genomic_DNA"/>
</dbReference>
<feature type="transmembrane region" description="Helical" evidence="2">
    <location>
        <begin position="14"/>
        <end position="35"/>
    </location>
</feature>
<keyword evidence="4" id="KW-0407">Ion channel</keyword>